<dbReference type="Gene3D" id="1.10.490.10">
    <property type="entry name" value="Globins"/>
    <property type="match status" value="1"/>
</dbReference>
<dbReference type="GO" id="GO:1902201">
    <property type="term" value="P:negative regulation of bacterial-type flagellum-dependent cell motility"/>
    <property type="evidence" value="ECO:0007669"/>
    <property type="project" value="TreeGrafter"/>
</dbReference>
<dbReference type="InterPro" id="IPR043128">
    <property type="entry name" value="Rev_trsase/Diguanyl_cyclase"/>
</dbReference>
<protein>
    <recommendedName>
        <fullName evidence="3">Diguanylate cyclase DosC</fullName>
        <ecNumber evidence="2">2.7.7.65</ecNumber>
    </recommendedName>
    <alternativeName>
        <fullName evidence="4">Direct oxygen-sensing cyclase</fullName>
    </alternativeName>
</protein>
<organism evidence="7 8">
    <name type="scientific">Thiomicrorhabdus xiamenensis</name>
    <dbReference type="NCBI Taxonomy" id="2739063"/>
    <lineage>
        <taxon>Bacteria</taxon>
        <taxon>Pseudomonadati</taxon>
        <taxon>Pseudomonadota</taxon>
        <taxon>Gammaproteobacteria</taxon>
        <taxon>Thiotrichales</taxon>
        <taxon>Piscirickettsiaceae</taxon>
        <taxon>Thiomicrorhabdus</taxon>
    </lineage>
</organism>
<dbReference type="Gene3D" id="3.30.70.270">
    <property type="match status" value="1"/>
</dbReference>
<dbReference type="KEGG" id="txa:HQN79_05325"/>
<dbReference type="RefSeq" id="WP_173284783.1">
    <property type="nucleotide sequence ID" value="NZ_CP054020.1"/>
</dbReference>
<dbReference type="InterPro" id="IPR000160">
    <property type="entry name" value="GGDEF_dom"/>
</dbReference>
<proteinExistence type="predicted"/>
<dbReference type="GO" id="GO:0043709">
    <property type="term" value="P:cell adhesion involved in single-species biofilm formation"/>
    <property type="evidence" value="ECO:0007669"/>
    <property type="project" value="TreeGrafter"/>
</dbReference>
<evidence type="ECO:0000256" key="4">
    <source>
        <dbReference type="ARBA" id="ARBA00029839"/>
    </source>
</evidence>
<evidence type="ECO:0000256" key="1">
    <source>
        <dbReference type="ARBA" id="ARBA00001946"/>
    </source>
</evidence>
<comment type="catalytic activity">
    <reaction evidence="5">
        <text>2 GTP = 3',3'-c-di-GMP + 2 diphosphate</text>
        <dbReference type="Rhea" id="RHEA:24898"/>
        <dbReference type="ChEBI" id="CHEBI:33019"/>
        <dbReference type="ChEBI" id="CHEBI:37565"/>
        <dbReference type="ChEBI" id="CHEBI:58805"/>
        <dbReference type="EC" id="2.7.7.65"/>
    </reaction>
</comment>
<evidence type="ECO:0000313" key="8">
    <source>
        <dbReference type="Proteomes" id="UP000504724"/>
    </source>
</evidence>
<sequence length="455" mass="52255">MPITDTAKSLNQYFVANLYTPENNQLLDKNHDLIAACIEQCIETFYEILLPDPIGAQFLSSAVVETHLKTELKKWLLETLSPQYKEEDYQAMILKHRHVGAVHARVGVPMTAVNHAMSIIKNRFYELLYQVSDLPATEKIAFYRVLNNLLDSSLTLINESYIDDHVTQERAAQEYRSRSNAHEIAIEVERIKASLFNWISQLMSGLLTTSQTSHLNLQNQEFALWIRHKIGYACQDEKTTSKIKQLVDELQDLVNRLPDSDPVQRRQTIQQITELGNECGWLLGQISERNIDNAAREDTLTTLIERRFLAPILKSETKLAINSKQPYSIIMLDIDDFKQINDIHGHQAGDLVLSQLGLLIKRTLRITDYAFRYGGEEFLLLLPETPIENAQILAQKLLKAVRQLEIEVSNNHRLQITVSLGLAPFNEHPDFEQVIKRADENLYQAKHNGKDRYEI</sequence>
<evidence type="ECO:0000256" key="2">
    <source>
        <dbReference type="ARBA" id="ARBA00012528"/>
    </source>
</evidence>
<dbReference type="Pfam" id="PF11563">
    <property type="entry name" value="Protoglobin"/>
    <property type="match status" value="1"/>
</dbReference>
<dbReference type="AlphaFoldDB" id="A0A7D4NQN5"/>
<gene>
    <name evidence="7" type="ORF">HQN79_05325</name>
</gene>
<dbReference type="SMART" id="SM00267">
    <property type="entry name" value="GGDEF"/>
    <property type="match status" value="1"/>
</dbReference>
<dbReference type="GO" id="GO:0005886">
    <property type="term" value="C:plasma membrane"/>
    <property type="evidence" value="ECO:0007669"/>
    <property type="project" value="TreeGrafter"/>
</dbReference>
<dbReference type="PANTHER" id="PTHR45138">
    <property type="entry name" value="REGULATORY COMPONENTS OF SENSORY TRANSDUCTION SYSTEM"/>
    <property type="match status" value="1"/>
</dbReference>
<name>A0A7D4NQN5_9GAMM</name>
<dbReference type="InterPro" id="IPR044398">
    <property type="entry name" value="Globin-sensor_dom"/>
</dbReference>
<dbReference type="EC" id="2.7.7.65" evidence="2"/>
<dbReference type="PANTHER" id="PTHR45138:SF9">
    <property type="entry name" value="DIGUANYLATE CYCLASE DGCM-RELATED"/>
    <property type="match status" value="1"/>
</dbReference>
<dbReference type="GO" id="GO:0052621">
    <property type="term" value="F:diguanylate cyclase activity"/>
    <property type="evidence" value="ECO:0007669"/>
    <property type="project" value="UniProtKB-EC"/>
</dbReference>
<comment type="cofactor">
    <cofactor evidence="1">
        <name>Mg(2+)</name>
        <dbReference type="ChEBI" id="CHEBI:18420"/>
    </cofactor>
</comment>
<dbReference type="Proteomes" id="UP000504724">
    <property type="component" value="Chromosome"/>
</dbReference>
<dbReference type="CDD" id="cd01949">
    <property type="entry name" value="GGDEF"/>
    <property type="match status" value="1"/>
</dbReference>
<dbReference type="InterPro" id="IPR029787">
    <property type="entry name" value="Nucleotide_cyclase"/>
</dbReference>
<dbReference type="InterPro" id="IPR012292">
    <property type="entry name" value="Globin/Proto"/>
</dbReference>
<keyword evidence="8" id="KW-1185">Reference proteome</keyword>
<feature type="domain" description="GGDEF" evidence="6">
    <location>
        <begin position="325"/>
        <end position="455"/>
    </location>
</feature>
<accession>A0A7D4NQN5</accession>
<dbReference type="Pfam" id="PF00990">
    <property type="entry name" value="GGDEF"/>
    <property type="match status" value="1"/>
</dbReference>
<dbReference type="GO" id="GO:0020037">
    <property type="term" value="F:heme binding"/>
    <property type="evidence" value="ECO:0007669"/>
    <property type="project" value="InterPro"/>
</dbReference>
<dbReference type="GO" id="GO:0019825">
    <property type="term" value="F:oxygen binding"/>
    <property type="evidence" value="ECO:0007669"/>
    <property type="project" value="InterPro"/>
</dbReference>
<dbReference type="PROSITE" id="PS50887">
    <property type="entry name" value="GGDEF"/>
    <property type="match status" value="1"/>
</dbReference>
<evidence type="ECO:0000256" key="3">
    <source>
        <dbReference type="ARBA" id="ARBA00015125"/>
    </source>
</evidence>
<dbReference type="InterPro" id="IPR050469">
    <property type="entry name" value="Diguanylate_Cyclase"/>
</dbReference>
<dbReference type="FunFam" id="3.30.70.270:FF:000001">
    <property type="entry name" value="Diguanylate cyclase domain protein"/>
    <property type="match status" value="1"/>
</dbReference>
<dbReference type="EMBL" id="CP054020">
    <property type="protein sequence ID" value="QKI89032.1"/>
    <property type="molecule type" value="Genomic_DNA"/>
</dbReference>
<dbReference type="NCBIfam" id="TIGR00254">
    <property type="entry name" value="GGDEF"/>
    <property type="match status" value="1"/>
</dbReference>
<reference evidence="7 8" key="1">
    <citation type="submission" date="2020-05" db="EMBL/GenBank/DDBJ databases">
        <title>Thiomicrorhabdus sediminis sp.nov. and Thiomicrorhabdus xiamenensis sp.nov., novel sulfur-oxidizing bacteria isolated from coastal sediment.</title>
        <authorList>
            <person name="Liu X."/>
        </authorList>
    </citation>
    <scope>NUCLEOTIDE SEQUENCE [LARGE SCALE GENOMIC DNA]</scope>
    <source>
        <strain evidence="7 8">G2</strain>
    </source>
</reference>
<dbReference type="InterPro" id="IPR009050">
    <property type="entry name" value="Globin-like_sf"/>
</dbReference>
<dbReference type="SUPFAM" id="SSF55073">
    <property type="entry name" value="Nucleotide cyclase"/>
    <property type="match status" value="1"/>
</dbReference>
<evidence type="ECO:0000256" key="5">
    <source>
        <dbReference type="ARBA" id="ARBA00034247"/>
    </source>
</evidence>
<evidence type="ECO:0000313" key="7">
    <source>
        <dbReference type="EMBL" id="QKI89032.1"/>
    </source>
</evidence>
<evidence type="ECO:0000259" key="6">
    <source>
        <dbReference type="PROSITE" id="PS50887"/>
    </source>
</evidence>
<dbReference type="SUPFAM" id="SSF46458">
    <property type="entry name" value="Globin-like"/>
    <property type="match status" value="1"/>
</dbReference>